<evidence type="ECO:0000256" key="1">
    <source>
        <dbReference type="SAM" id="MobiDB-lite"/>
    </source>
</evidence>
<dbReference type="Proteomes" id="UP000820669">
    <property type="component" value="Unassembled WGS sequence"/>
</dbReference>
<organism evidence="2 3">
    <name type="scientific">Pseudonocardia acidicola</name>
    <dbReference type="NCBI Taxonomy" id="2724939"/>
    <lineage>
        <taxon>Bacteria</taxon>
        <taxon>Bacillati</taxon>
        <taxon>Actinomycetota</taxon>
        <taxon>Actinomycetes</taxon>
        <taxon>Pseudonocardiales</taxon>
        <taxon>Pseudonocardiaceae</taxon>
        <taxon>Pseudonocardia</taxon>
    </lineage>
</organism>
<accession>A0ABX1SI24</accession>
<gene>
    <name evidence="2" type="ORF">HF526_25890</name>
</gene>
<name>A0ABX1SI24_9PSEU</name>
<protein>
    <submittedName>
        <fullName evidence="2">Uncharacterized protein</fullName>
    </submittedName>
</protein>
<dbReference type="EMBL" id="JAAXLA010000063">
    <property type="protein sequence ID" value="NMI00711.1"/>
    <property type="molecule type" value="Genomic_DNA"/>
</dbReference>
<evidence type="ECO:0000313" key="2">
    <source>
        <dbReference type="EMBL" id="NMI00711.1"/>
    </source>
</evidence>
<feature type="compositionally biased region" description="Basic and acidic residues" evidence="1">
    <location>
        <begin position="74"/>
        <end position="83"/>
    </location>
</feature>
<dbReference type="RefSeq" id="WP_169384178.1">
    <property type="nucleotide sequence ID" value="NZ_JAAXLA010000063.1"/>
</dbReference>
<comment type="caution">
    <text evidence="2">The sequence shown here is derived from an EMBL/GenBank/DDBJ whole genome shotgun (WGS) entry which is preliminary data.</text>
</comment>
<evidence type="ECO:0000313" key="3">
    <source>
        <dbReference type="Proteomes" id="UP000820669"/>
    </source>
</evidence>
<keyword evidence="3" id="KW-1185">Reference proteome</keyword>
<sequence>MTTASSRTDNVEEEDRVVSRRVDNGTTAGESDRRAYRAADPDAGTGPAEPGDPDTSGGAPAVTPATDDGGEGSTGERARRDLATDNQSEPTRSE</sequence>
<feature type="compositionally biased region" description="Polar residues" evidence="1">
    <location>
        <begin position="84"/>
        <end position="94"/>
    </location>
</feature>
<feature type="compositionally biased region" description="Basic and acidic residues" evidence="1">
    <location>
        <begin position="30"/>
        <end position="40"/>
    </location>
</feature>
<proteinExistence type="predicted"/>
<reference evidence="2 3" key="1">
    <citation type="submission" date="2020-04" db="EMBL/GenBank/DDBJ databases">
        <authorList>
            <person name="Klaysubun C."/>
            <person name="Duangmal K."/>
            <person name="Lipun K."/>
        </authorList>
    </citation>
    <scope>NUCLEOTIDE SEQUENCE [LARGE SCALE GENOMIC DNA]</scope>
    <source>
        <strain evidence="2 3">K10HN5</strain>
    </source>
</reference>
<feature type="region of interest" description="Disordered" evidence="1">
    <location>
        <begin position="1"/>
        <end position="94"/>
    </location>
</feature>